<keyword evidence="2" id="KW-1185">Reference proteome</keyword>
<gene>
    <name evidence="1" type="ORF">NP233_g3971</name>
</gene>
<dbReference type="EMBL" id="JANIEX010000202">
    <property type="protein sequence ID" value="KAJ3571102.1"/>
    <property type="molecule type" value="Genomic_DNA"/>
</dbReference>
<evidence type="ECO:0000313" key="2">
    <source>
        <dbReference type="Proteomes" id="UP001213000"/>
    </source>
</evidence>
<dbReference type="AlphaFoldDB" id="A0AAD5VY49"/>
<organism evidence="1 2">
    <name type="scientific">Leucocoprinus birnbaumii</name>
    <dbReference type="NCBI Taxonomy" id="56174"/>
    <lineage>
        <taxon>Eukaryota</taxon>
        <taxon>Fungi</taxon>
        <taxon>Dikarya</taxon>
        <taxon>Basidiomycota</taxon>
        <taxon>Agaricomycotina</taxon>
        <taxon>Agaricomycetes</taxon>
        <taxon>Agaricomycetidae</taxon>
        <taxon>Agaricales</taxon>
        <taxon>Agaricineae</taxon>
        <taxon>Agaricaceae</taxon>
        <taxon>Leucocoprinus</taxon>
    </lineage>
</organism>
<protein>
    <submittedName>
        <fullName evidence="1">Uncharacterized protein</fullName>
    </submittedName>
</protein>
<proteinExistence type="predicted"/>
<comment type="caution">
    <text evidence="1">The sequence shown here is derived from an EMBL/GenBank/DDBJ whole genome shotgun (WGS) entry which is preliminary data.</text>
</comment>
<accession>A0AAD5VY49</accession>
<evidence type="ECO:0000313" key="1">
    <source>
        <dbReference type="EMBL" id="KAJ3571102.1"/>
    </source>
</evidence>
<reference evidence="1" key="1">
    <citation type="submission" date="2022-07" db="EMBL/GenBank/DDBJ databases">
        <title>Genome Sequence of Leucocoprinus birnbaumii.</title>
        <authorList>
            <person name="Buettner E."/>
        </authorList>
    </citation>
    <scope>NUCLEOTIDE SEQUENCE</scope>
    <source>
        <strain evidence="1">VT141</strain>
    </source>
</reference>
<dbReference type="Proteomes" id="UP001213000">
    <property type="component" value="Unassembled WGS sequence"/>
</dbReference>
<name>A0AAD5VY49_9AGAR</name>
<sequence length="140" mass="15258">MLVYVSQFAATGSSPCRIAGHHLSTPLPGNNEVESFTPQTPGLCLIPLPQEFASSFSYPQNDAEAIYPINVTEPLSLPRQMQLSDILLRLPIHIHTPEAHIGTMYNGDGYATPIPITLSRFPRTSEQRFARPICGGTATP</sequence>